<keyword evidence="3" id="KW-1185">Reference proteome</keyword>
<evidence type="ECO:0000313" key="2">
    <source>
        <dbReference type="EMBL" id="GFH22036.1"/>
    </source>
</evidence>
<feature type="region of interest" description="Disordered" evidence="1">
    <location>
        <begin position="47"/>
        <end position="81"/>
    </location>
</feature>
<protein>
    <submittedName>
        <fullName evidence="2">Uncharacterized protein</fullName>
    </submittedName>
</protein>
<sequence length="343" mass="35172">MRVTATEHAELASICGHLHIVPQHLHPVHTLEQLPQLAPLQQVSLALRPPEPDQPAHHGTGIARGLGPSLAGSATPGSPVRAPGRALQAAVWFTDCYQARHHCRPGELLLELSAGMWAVCCTLKRTILQPGMLKQGQAGAEGPGRWRIARTRLGPAGPAGGVGRHALGSCDSRARQAAAARVSPTRGLGAAGEGAGLQGGVAPEGWHRRGLLLPAATAAVRQGQGLQRATGAVDTQVPAGGWRPGHVELDVGCKGGIAWDAHPQRSPAQGNSVCTGCTACGCNPVLWGHCVCSLVAQAALGGVLYWGEGAGSCGRAGRCCHHTSVQAGAALRCTAAQGVSRGW</sequence>
<comment type="caution">
    <text evidence="2">The sequence shown here is derived from an EMBL/GenBank/DDBJ whole genome shotgun (WGS) entry which is preliminary data.</text>
</comment>
<accession>A0A699ZTN5</accession>
<reference evidence="2 3" key="1">
    <citation type="submission" date="2020-02" db="EMBL/GenBank/DDBJ databases">
        <title>Draft genome sequence of Haematococcus lacustris strain NIES-144.</title>
        <authorList>
            <person name="Morimoto D."/>
            <person name="Nakagawa S."/>
            <person name="Yoshida T."/>
            <person name="Sawayama S."/>
        </authorList>
    </citation>
    <scope>NUCLEOTIDE SEQUENCE [LARGE SCALE GENOMIC DNA]</scope>
    <source>
        <strain evidence="2 3">NIES-144</strain>
    </source>
</reference>
<gene>
    <name evidence="2" type="ORF">HaLaN_19437</name>
</gene>
<evidence type="ECO:0000256" key="1">
    <source>
        <dbReference type="SAM" id="MobiDB-lite"/>
    </source>
</evidence>
<name>A0A699ZTN5_HAELA</name>
<organism evidence="2 3">
    <name type="scientific">Haematococcus lacustris</name>
    <name type="common">Green alga</name>
    <name type="synonym">Haematococcus pluvialis</name>
    <dbReference type="NCBI Taxonomy" id="44745"/>
    <lineage>
        <taxon>Eukaryota</taxon>
        <taxon>Viridiplantae</taxon>
        <taxon>Chlorophyta</taxon>
        <taxon>core chlorophytes</taxon>
        <taxon>Chlorophyceae</taxon>
        <taxon>CS clade</taxon>
        <taxon>Chlamydomonadales</taxon>
        <taxon>Haematococcaceae</taxon>
        <taxon>Haematococcus</taxon>
    </lineage>
</organism>
<dbReference type="EMBL" id="BLLF01001953">
    <property type="protein sequence ID" value="GFH22036.1"/>
    <property type="molecule type" value="Genomic_DNA"/>
</dbReference>
<dbReference type="Proteomes" id="UP000485058">
    <property type="component" value="Unassembled WGS sequence"/>
</dbReference>
<evidence type="ECO:0000313" key="3">
    <source>
        <dbReference type="Proteomes" id="UP000485058"/>
    </source>
</evidence>
<proteinExistence type="predicted"/>
<dbReference type="AlphaFoldDB" id="A0A699ZTN5"/>